<dbReference type="OrthoDB" id="2333993at2759"/>
<feature type="compositionally biased region" description="Low complexity" evidence="1">
    <location>
        <begin position="383"/>
        <end position="399"/>
    </location>
</feature>
<proteinExistence type="predicted"/>
<dbReference type="AlphaFoldDB" id="A0A0H2RPF8"/>
<feature type="region of interest" description="Disordered" evidence="1">
    <location>
        <begin position="413"/>
        <end position="432"/>
    </location>
</feature>
<gene>
    <name evidence="2" type="ORF">SCHPADRAFT_940080</name>
</gene>
<feature type="region of interest" description="Disordered" evidence="1">
    <location>
        <begin position="189"/>
        <end position="240"/>
    </location>
</feature>
<sequence>MARVSSLEDLNIQGISSRPLKRRSTDTSVLPFFTPSSESFNPQPYAPAGSAAARRMTKATEIVNHALKPMDPVLGDGISNFIRLPFDDYPDAHLYPEGLTFSWLAENPEWFLDPRDFKGENDDEIDDAIIYPPSLEPPRGWCPAKKNSKSSNDDSDEAPALRCTFCRRRYAGVNAKSMWRRHVLEKHKIPMSNRREGPIESNRASRSNKENRGIRRPTGPSGLPRSFSCGSFLPRQPSMRSNSRTLLPAFEHPSQIASQSNFVEHNTISLGDAFDSPPIVASSKLPDESEQAISSPPIVPSQVPVDPPVLTSAPTKTPPKREQRRFKSRLPWKFPDPKHPLYNSPDDLVLGVPIEGIKGDGLQTGYVPAQSSPFNFSSFSTRSPKLATSPPASSSPLSSKMLTGRVLGWKRSSSDGQWTTLPGLPSPEPRSVLKYSGPLPVPVTDRFEVENPDLSMSTDGFTSDDLDNSLATLDDSFPSWFDIDGVAQQSPSKMFLAGSSGITFPDTPVKHSGAQALSDLLGMSSTVDNSSWLPQPSGLGLNILLPSYAKGSSDQMTQIAAAFQMQGAENAFSGNWNFGGELTYPDDEELEGPENSPDEDDVFNLGNNYAPPMKRRKTVC</sequence>
<keyword evidence="3" id="KW-1185">Reference proteome</keyword>
<evidence type="ECO:0000256" key="1">
    <source>
        <dbReference type="SAM" id="MobiDB-lite"/>
    </source>
</evidence>
<evidence type="ECO:0000313" key="2">
    <source>
        <dbReference type="EMBL" id="KLO13754.1"/>
    </source>
</evidence>
<dbReference type="EMBL" id="KQ085954">
    <property type="protein sequence ID" value="KLO13754.1"/>
    <property type="molecule type" value="Genomic_DNA"/>
</dbReference>
<organism evidence="2 3">
    <name type="scientific">Schizopora paradoxa</name>
    <dbReference type="NCBI Taxonomy" id="27342"/>
    <lineage>
        <taxon>Eukaryota</taxon>
        <taxon>Fungi</taxon>
        <taxon>Dikarya</taxon>
        <taxon>Basidiomycota</taxon>
        <taxon>Agaricomycotina</taxon>
        <taxon>Agaricomycetes</taxon>
        <taxon>Hymenochaetales</taxon>
        <taxon>Schizoporaceae</taxon>
        <taxon>Schizopora</taxon>
    </lineage>
</organism>
<feature type="region of interest" description="Disordered" evidence="1">
    <location>
        <begin position="380"/>
        <end position="399"/>
    </location>
</feature>
<evidence type="ECO:0000313" key="3">
    <source>
        <dbReference type="Proteomes" id="UP000053477"/>
    </source>
</evidence>
<name>A0A0H2RPF8_9AGAM</name>
<dbReference type="Proteomes" id="UP000053477">
    <property type="component" value="Unassembled WGS sequence"/>
</dbReference>
<feature type="region of interest" description="Disordered" evidence="1">
    <location>
        <begin position="582"/>
        <end position="608"/>
    </location>
</feature>
<accession>A0A0H2RPF8</accession>
<feature type="compositionally biased region" description="Low complexity" evidence="1">
    <location>
        <begin position="294"/>
        <end position="304"/>
    </location>
</feature>
<reference evidence="2 3" key="1">
    <citation type="submission" date="2015-04" db="EMBL/GenBank/DDBJ databases">
        <title>Complete genome sequence of Schizopora paradoxa KUC8140, a cosmopolitan wood degrader in East Asia.</title>
        <authorList>
            <consortium name="DOE Joint Genome Institute"/>
            <person name="Min B."/>
            <person name="Park H."/>
            <person name="Jang Y."/>
            <person name="Kim J.-J."/>
            <person name="Kim K.H."/>
            <person name="Pangilinan J."/>
            <person name="Lipzen A."/>
            <person name="Riley R."/>
            <person name="Grigoriev I.V."/>
            <person name="Spatafora J.W."/>
            <person name="Choi I.-G."/>
        </authorList>
    </citation>
    <scope>NUCLEOTIDE SEQUENCE [LARGE SCALE GENOMIC DNA]</scope>
    <source>
        <strain evidence="2 3">KUC8140</strain>
    </source>
</reference>
<feature type="region of interest" description="Disordered" evidence="1">
    <location>
        <begin position="279"/>
        <end position="326"/>
    </location>
</feature>
<dbReference type="InParanoid" id="A0A0H2RPF8"/>
<feature type="compositionally biased region" description="Acidic residues" evidence="1">
    <location>
        <begin position="584"/>
        <end position="602"/>
    </location>
</feature>
<protein>
    <submittedName>
        <fullName evidence="2">Uncharacterized protein</fullName>
    </submittedName>
</protein>